<accession>A0A976BIH8</accession>
<organism evidence="1 2">
    <name type="scientific">Cupriavidus oxalaticus</name>
    <dbReference type="NCBI Taxonomy" id="96344"/>
    <lineage>
        <taxon>Bacteria</taxon>
        <taxon>Pseudomonadati</taxon>
        <taxon>Pseudomonadota</taxon>
        <taxon>Betaproteobacteria</taxon>
        <taxon>Burkholderiales</taxon>
        <taxon>Burkholderiaceae</taxon>
        <taxon>Cupriavidus</taxon>
    </lineage>
</organism>
<gene>
    <name evidence="1" type="ORF">CO2235_MP60036</name>
</gene>
<dbReference type="AlphaFoldDB" id="A0A976BIH8"/>
<protein>
    <submittedName>
        <fullName evidence="1">Uncharacterized protein</fullName>
    </submittedName>
</protein>
<dbReference type="Proteomes" id="UP000256862">
    <property type="component" value="Plasmid CO2235_mp"/>
</dbReference>
<evidence type="ECO:0000313" key="2">
    <source>
        <dbReference type="Proteomes" id="UP000256862"/>
    </source>
</evidence>
<geneLocation type="plasmid" evidence="2">
    <name>co2235_mp</name>
</geneLocation>
<evidence type="ECO:0000313" key="1">
    <source>
        <dbReference type="EMBL" id="SPC21657.1"/>
    </source>
</evidence>
<dbReference type="EMBL" id="OGUS01000141">
    <property type="protein sequence ID" value="SPC21657.1"/>
    <property type="molecule type" value="Genomic_DNA"/>
</dbReference>
<reference evidence="1 2" key="1">
    <citation type="submission" date="2018-01" db="EMBL/GenBank/DDBJ databases">
        <authorList>
            <person name="Clerissi C."/>
        </authorList>
    </citation>
    <scope>NUCLEOTIDE SEQUENCE [LARGE SCALE GENOMIC DNA]</scope>
    <source>
        <strain evidence="1">Cupriavidus oxalaticus LMG 2235</strain>
        <plasmid evidence="2">co2235_mp</plasmid>
    </source>
</reference>
<name>A0A976BIH8_9BURK</name>
<comment type="caution">
    <text evidence="1">The sequence shown here is derived from an EMBL/GenBank/DDBJ whole genome shotgun (WGS) entry which is preliminary data.</text>
</comment>
<proteinExistence type="predicted"/>
<sequence length="24" mass="2493">MVGEVDASDRIISNLLVALPPPVS</sequence>